<gene>
    <name evidence="2" type="ORF">B7725_05270</name>
</gene>
<evidence type="ECO:0000313" key="3">
    <source>
        <dbReference type="Proteomes" id="UP000193030"/>
    </source>
</evidence>
<dbReference type="Proteomes" id="UP000193030">
    <property type="component" value="Unassembled WGS sequence"/>
</dbReference>
<dbReference type="RefSeq" id="WP_084874960.1">
    <property type="nucleotide sequence ID" value="NZ_NCUG01000018.1"/>
</dbReference>
<comment type="caution">
    <text evidence="2">The sequence shown here is derived from an EMBL/GenBank/DDBJ whole genome shotgun (WGS) entry which is preliminary data.</text>
</comment>
<feature type="transmembrane region" description="Helical" evidence="1">
    <location>
        <begin position="228"/>
        <end position="246"/>
    </location>
</feature>
<dbReference type="EMBL" id="NCUG01000018">
    <property type="protein sequence ID" value="ORO45278.1"/>
    <property type="molecule type" value="Genomic_DNA"/>
</dbReference>
<organism evidence="2 3">
    <name type="scientific">Streptococcus oralis subsp. tigurinus</name>
    <dbReference type="NCBI Taxonomy" id="1077464"/>
    <lineage>
        <taxon>Bacteria</taxon>
        <taxon>Bacillati</taxon>
        <taxon>Bacillota</taxon>
        <taxon>Bacilli</taxon>
        <taxon>Lactobacillales</taxon>
        <taxon>Streptococcaceae</taxon>
        <taxon>Streptococcus</taxon>
    </lineage>
</organism>
<keyword evidence="1" id="KW-0812">Transmembrane</keyword>
<feature type="transmembrane region" description="Helical" evidence="1">
    <location>
        <begin position="6"/>
        <end position="26"/>
    </location>
</feature>
<proteinExistence type="predicted"/>
<reference evidence="2 3" key="1">
    <citation type="journal article" date="2016" name="Eur. J. Clin. Microbiol. Infect. Dis.">
        <title>Whole genome sequencing as a tool for phylogenetic analysis of clinical strains of Mitis group streptococci.</title>
        <authorList>
            <person name="Rasmussen L.H."/>
            <person name="Dargis R."/>
            <person name="Hojholt K."/>
            <person name="Christensen J.J."/>
            <person name="Skovgaard O."/>
            <person name="Justesen U.S."/>
            <person name="Rosenvinge F.S."/>
            <person name="Moser C."/>
            <person name="Lukjancenko O."/>
            <person name="Rasmussen S."/>
            <person name="Nielsen X.C."/>
        </authorList>
    </citation>
    <scope>NUCLEOTIDE SEQUENCE [LARGE SCALE GENOMIC DNA]</scope>
    <source>
        <strain evidence="2 3">OD_314165_09</strain>
    </source>
</reference>
<accession>A0A1X1GEG0</accession>
<name>A0A1X1GEG0_STROR</name>
<protein>
    <submittedName>
        <fullName evidence="2">Uncharacterized protein</fullName>
    </submittedName>
</protein>
<dbReference type="AlphaFoldDB" id="A0A1X1GEG0"/>
<feature type="transmembrane region" description="Helical" evidence="1">
    <location>
        <begin position="258"/>
        <end position="277"/>
    </location>
</feature>
<keyword evidence="1" id="KW-0472">Membrane</keyword>
<evidence type="ECO:0000313" key="2">
    <source>
        <dbReference type="EMBL" id="ORO45278.1"/>
    </source>
</evidence>
<keyword evidence="1" id="KW-1133">Transmembrane helix</keyword>
<evidence type="ECO:0000256" key="1">
    <source>
        <dbReference type="SAM" id="Phobius"/>
    </source>
</evidence>
<sequence>MNELVIGLFAALLGAIVSIFTLYTNYRSSLDSISGWRSKLFDAASAKEITLKEVQVLRTALRYEPTKEVQENTFAWITNIMIYYCDYISLKYFEHYETSLLYQEQEIIRVFIRCLLKNHWEYNASMVSSLKFLKVHNKASEQPEFIRETYDKAKAISRTLENDDKEYDLIEKINKKMMGSIFELDVKINKNSEDKINKFDAKKYLDNYIKPGEANQEKEEKENIMTKISGWGILVMSVIVGVNFASNQSLLGLKPIGRQTNVLAVLLVVLLIINELFKKKK</sequence>